<protein>
    <submittedName>
        <fullName evidence="1">Uncharacterized protein</fullName>
    </submittedName>
</protein>
<name>A0ABQ4NYP3_SHECO</name>
<evidence type="ECO:0000313" key="2">
    <source>
        <dbReference type="Proteomes" id="UP000773469"/>
    </source>
</evidence>
<evidence type="ECO:0000313" key="1">
    <source>
        <dbReference type="EMBL" id="GIU40093.1"/>
    </source>
</evidence>
<comment type="caution">
    <text evidence="1">The sequence shown here is derived from an EMBL/GenBank/DDBJ whole genome shotgun (WGS) entry which is preliminary data.</text>
</comment>
<reference evidence="1 2" key="1">
    <citation type="submission" date="2021-05" db="EMBL/GenBank/DDBJ databases">
        <title>Molecular characterization for Shewanella algae harboring chromosomal blaOXA-55-like strains isolated from clinical and environment sample.</title>
        <authorList>
            <person name="Ohama Y."/>
            <person name="Aoki K."/>
            <person name="Harada S."/>
            <person name="Moriya K."/>
            <person name="Ishii Y."/>
            <person name="Tateda K."/>
        </authorList>
    </citation>
    <scope>NUCLEOTIDE SEQUENCE [LARGE SCALE GENOMIC DNA]</scope>
    <source>
        <strain evidence="1 2">MBTL60-118</strain>
    </source>
</reference>
<keyword evidence="2" id="KW-1185">Reference proteome</keyword>
<organism evidence="1 2">
    <name type="scientific">Shewanella colwelliana</name>
    <name type="common">Alteromonas colwelliana</name>
    <dbReference type="NCBI Taxonomy" id="23"/>
    <lineage>
        <taxon>Bacteria</taxon>
        <taxon>Pseudomonadati</taxon>
        <taxon>Pseudomonadota</taxon>
        <taxon>Gammaproteobacteria</taxon>
        <taxon>Alteromonadales</taxon>
        <taxon>Shewanellaceae</taxon>
        <taxon>Shewanella</taxon>
    </lineage>
</organism>
<dbReference type="Proteomes" id="UP000773469">
    <property type="component" value="Unassembled WGS sequence"/>
</dbReference>
<proteinExistence type="predicted"/>
<accession>A0ABQ4NYP3</accession>
<sequence length="50" mass="6029">METPWYRKRKWLLKKLFQYEHIDGGVPAYKLEIKEKDGGKMPPMESNTFI</sequence>
<dbReference type="EMBL" id="BPEU01000010">
    <property type="protein sequence ID" value="GIU40093.1"/>
    <property type="molecule type" value="Genomic_DNA"/>
</dbReference>
<gene>
    <name evidence="1" type="ORF">TUM3794_17190</name>
</gene>